<keyword evidence="2" id="KW-0472">Membrane</keyword>
<organism evidence="3">
    <name type="scientific">viral metagenome</name>
    <dbReference type="NCBI Taxonomy" id="1070528"/>
    <lineage>
        <taxon>unclassified sequences</taxon>
        <taxon>metagenomes</taxon>
        <taxon>organismal metagenomes</taxon>
    </lineage>
</organism>
<evidence type="ECO:0000313" key="3">
    <source>
        <dbReference type="EMBL" id="QHT86247.1"/>
    </source>
</evidence>
<reference evidence="3" key="1">
    <citation type="journal article" date="2020" name="Nature">
        <title>Giant virus diversity and host interactions through global metagenomics.</title>
        <authorList>
            <person name="Schulz F."/>
            <person name="Roux S."/>
            <person name="Paez-Espino D."/>
            <person name="Jungbluth S."/>
            <person name="Walsh D.A."/>
            <person name="Denef V.J."/>
            <person name="McMahon K.D."/>
            <person name="Konstantinidis K.T."/>
            <person name="Eloe-Fadrosh E.A."/>
            <person name="Kyrpides N.C."/>
            <person name="Woyke T."/>
        </authorList>
    </citation>
    <scope>NUCLEOTIDE SEQUENCE</scope>
    <source>
        <strain evidence="3">GVMAG-M-3300023184-186</strain>
    </source>
</reference>
<proteinExistence type="predicted"/>
<dbReference type="EMBL" id="MN740065">
    <property type="protein sequence ID" value="QHT86247.1"/>
    <property type="molecule type" value="Genomic_DNA"/>
</dbReference>
<evidence type="ECO:0000256" key="2">
    <source>
        <dbReference type="SAM" id="Phobius"/>
    </source>
</evidence>
<keyword evidence="2" id="KW-0812">Transmembrane</keyword>
<accession>A0A6C0I1L6</accession>
<sequence length="92" mass="9868">MKKELNIRSLFISTIFLAVLAAIFITLIVLMVFYSCNICTYPYTPHMNKCPPCSTNYVSPIAGISPYPSSSSNGGNSSSGNSSNGGNSSKYK</sequence>
<dbReference type="AlphaFoldDB" id="A0A6C0I1L6"/>
<keyword evidence="2" id="KW-1133">Transmembrane helix</keyword>
<protein>
    <submittedName>
        <fullName evidence="3">Uncharacterized protein</fullName>
    </submittedName>
</protein>
<feature type="compositionally biased region" description="Low complexity" evidence="1">
    <location>
        <begin position="69"/>
        <end position="92"/>
    </location>
</feature>
<evidence type="ECO:0000256" key="1">
    <source>
        <dbReference type="SAM" id="MobiDB-lite"/>
    </source>
</evidence>
<feature type="region of interest" description="Disordered" evidence="1">
    <location>
        <begin position="68"/>
        <end position="92"/>
    </location>
</feature>
<name>A0A6C0I1L6_9ZZZZ</name>
<feature type="transmembrane region" description="Helical" evidence="2">
    <location>
        <begin position="12"/>
        <end position="34"/>
    </location>
</feature>